<evidence type="ECO:0000259" key="5">
    <source>
        <dbReference type="Pfam" id="PF26580"/>
    </source>
</evidence>
<feature type="compositionally biased region" description="Pro residues" evidence="3">
    <location>
        <begin position="41"/>
        <end position="51"/>
    </location>
</feature>
<evidence type="ECO:0000256" key="4">
    <source>
        <dbReference type="SAM" id="SignalP"/>
    </source>
</evidence>
<sequence length="172" mass="17061">MKSVVISAAALAVIGGAAAGIAAVAAPTAQVQLAAVGGPLPQEPPPPPAPAPVGQGLPTPEQLSNLCIQATDPGTGYSTKTGLVENGINPDEGHVADHDLRKAYRNGNFPETFTVTNIVPAGPNTAAAQVAIGGPKFAGPVTKQLVFVQQGGNWVLQHDAAIALIQAAAATG</sequence>
<dbReference type="OrthoDB" id="4728193at2"/>
<feature type="region of interest" description="Disordered" evidence="3">
    <location>
        <begin position="36"/>
        <end position="57"/>
    </location>
</feature>
<keyword evidence="1 4" id="KW-0732">Signal</keyword>
<evidence type="ECO:0000256" key="3">
    <source>
        <dbReference type="SAM" id="MobiDB-lite"/>
    </source>
</evidence>
<name>A0A2U3PDJ0_9MYCO</name>
<reference evidence="6 7" key="1">
    <citation type="submission" date="2017-01" db="EMBL/GenBank/DDBJ databases">
        <authorList>
            <consortium name="Urmite Genomes"/>
        </authorList>
    </citation>
    <scope>NUCLEOTIDE SEQUENCE [LARGE SCALE GENOMIC DNA]</scope>
    <source>
        <strain evidence="6 7">AB215</strain>
    </source>
</reference>
<evidence type="ECO:0000256" key="1">
    <source>
        <dbReference type="ARBA" id="ARBA00022729"/>
    </source>
</evidence>
<organism evidence="6 7">
    <name type="scientific">Mycobacterium numidiamassiliense</name>
    <dbReference type="NCBI Taxonomy" id="1841861"/>
    <lineage>
        <taxon>Bacteria</taxon>
        <taxon>Bacillati</taxon>
        <taxon>Actinomycetota</taxon>
        <taxon>Actinomycetes</taxon>
        <taxon>Mycobacteriales</taxon>
        <taxon>Mycobacteriaceae</taxon>
        <taxon>Mycobacterium</taxon>
    </lineage>
</organism>
<keyword evidence="7" id="KW-1185">Reference proteome</keyword>
<evidence type="ECO:0000313" key="6">
    <source>
        <dbReference type="EMBL" id="SPM41834.1"/>
    </source>
</evidence>
<feature type="signal peptide" evidence="4">
    <location>
        <begin position="1"/>
        <end position="25"/>
    </location>
</feature>
<feature type="chain" id="PRO_5015483561" evidence="4">
    <location>
        <begin position="26"/>
        <end position="172"/>
    </location>
</feature>
<dbReference type="Pfam" id="PF26580">
    <property type="entry name" value="Mtb12_C"/>
    <property type="match status" value="1"/>
</dbReference>
<comment type="similarity">
    <text evidence="2">Belongs to the MTB12 family.</text>
</comment>
<accession>A0A2U3PDJ0</accession>
<dbReference type="AlphaFoldDB" id="A0A2U3PDJ0"/>
<dbReference type="EMBL" id="FUEZ01000004">
    <property type="protein sequence ID" value="SPM41834.1"/>
    <property type="molecule type" value="Genomic_DNA"/>
</dbReference>
<dbReference type="RefSeq" id="WP_077080376.1">
    <property type="nucleotide sequence ID" value="NZ_FUEZ01000004.1"/>
</dbReference>
<feature type="domain" description="Low molecular weight antigen MTB12-like C-terminal" evidence="5">
    <location>
        <begin position="57"/>
        <end position="170"/>
    </location>
</feature>
<evidence type="ECO:0000313" key="7">
    <source>
        <dbReference type="Proteomes" id="UP000240424"/>
    </source>
</evidence>
<dbReference type="InterPro" id="IPR058644">
    <property type="entry name" value="Mtb12-like_C"/>
</dbReference>
<dbReference type="Proteomes" id="UP000240424">
    <property type="component" value="Unassembled WGS sequence"/>
</dbReference>
<protein>
    <submittedName>
        <fullName evidence="6">Low molecular weight antigen MTB12</fullName>
    </submittedName>
</protein>
<evidence type="ECO:0000256" key="2">
    <source>
        <dbReference type="ARBA" id="ARBA00093774"/>
    </source>
</evidence>
<proteinExistence type="inferred from homology"/>
<gene>
    <name evidence="6" type="ORF">MNAB215_4049</name>
</gene>